<comment type="caution">
    <text evidence="1">The sequence shown here is derived from an EMBL/GenBank/DDBJ whole genome shotgun (WGS) entry which is preliminary data.</text>
</comment>
<name>N9PL19_9GAMM</name>
<keyword evidence="2" id="KW-1185">Reference proteome</keyword>
<sequence length="68" mass="7924">MTDVFACSAFEVVNGLQTCVQYVQIHQSWLDELNNLTRPQANQIITEAVSFWLLCWAYRALLKFIESR</sequence>
<dbReference type="EMBL" id="APRZ01000017">
    <property type="protein sequence ID" value="ENX34254.1"/>
    <property type="molecule type" value="Genomic_DNA"/>
</dbReference>
<organism evidence="1 2">
    <name type="scientific">Acinetobacter colistiniresistens</name>
    <dbReference type="NCBI Taxonomy" id="280145"/>
    <lineage>
        <taxon>Bacteria</taxon>
        <taxon>Pseudomonadati</taxon>
        <taxon>Pseudomonadota</taxon>
        <taxon>Gammaproteobacteria</taxon>
        <taxon>Moraxellales</taxon>
        <taxon>Moraxellaceae</taxon>
        <taxon>Acinetobacter</taxon>
    </lineage>
</organism>
<dbReference type="PATRIC" id="fig|1217695.3.peg.2852"/>
<dbReference type="HOGENOM" id="CLU_2784477_0_0_6"/>
<gene>
    <name evidence="1" type="ORF">F889_02918</name>
</gene>
<evidence type="ECO:0000313" key="2">
    <source>
        <dbReference type="Proteomes" id="UP000013009"/>
    </source>
</evidence>
<evidence type="ECO:0000313" key="1">
    <source>
        <dbReference type="EMBL" id="ENX34254.1"/>
    </source>
</evidence>
<accession>N9PL19</accession>
<dbReference type="OrthoDB" id="9969145at2"/>
<reference evidence="1 2" key="1">
    <citation type="submission" date="2013-02" db="EMBL/GenBank/DDBJ databases">
        <title>The Genome Sequence of Acinetobacter sp. NIPH 1859.</title>
        <authorList>
            <consortium name="The Broad Institute Genome Sequencing Platform"/>
            <consortium name="The Broad Institute Genome Sequencing Center for Infectious Disease"/>
            <person name="Cerqueira G."/>
            <person name="Feldgarden M."/>
            <person name="Courvalin P."/>
            <person name="Perichon B."/>
            <person name="Grillot-Courvalin C."/>
            <person name="Clermont D."/>
            <person name="Rocha E."/>
            <person name="Yoon E.-J."/>
            <person name="Nemec A."/>
            <person name="Walker B."/>
            <person name="Young S.K."/>
            <person name="Zeng Q."/>
            <person name="Gargeya S."/>
            <person name="Fitzgerald M."/>
            <person name="Haas B."/>
            <person name="Abouelleil A."/>
            <person name="Alvarado L."/>
            <person name="Arachchi H.M."/>
            <person name="Berlin A.M."/>
            <person name="Chapman S.B."/>
            <person name="Dewar J."/>
            <person name="Goldberg J."/>
            <person name="Griggs A."/>
            <person name="Gujja S."/>
            <person name="Hansen M."/>
            <person name="Howarth C."/>
            <person name="Imamovic A."/>
            <person name="Larimer J."/>
            <person name="McCowan C."/>
            <person name="Murphy C."/>
            <person name="Neiman D."/>
            <person name="Pearson M."/>
            <person name="Priest M."/>
            <person name="Roberts A."/>
            <person name="Saif S."/>
            <person name="Shea T."/>
            <person name="Sisk P."/>
            <person name="Sykes S."/>
            <person name="Wortman J."/>
            <person name="Nusbaum C."/>
            <person name="Birren B."/>
        </authorList>
    </citation>
    <scope>NUCLEOTIDE SEQUENCE [LARGE SCALE GENOMIC DNA]</scope>
    <source>
        <strain evidence="1 2">NIPH 1859</strain>
    </source>
</reference>
<proteinExistence type="predicted"/>
<protein>
    <submittedName>
        <fullName evidence="1">Uncharacterized protein</fullName>
    </submittedName>
</protein>
<dbReference type="Proteomes" id="UP000013009">
    <property type="component" value="Unassembled WGS sequence"/>
</dbReference>
<dbReference type="AlphaFoldDB" id="N9PL19"/>